<keyword evidence="2" id="KW-1185">Reference proteome</keyword>
<dbReference type="EMBL" id="CP009896">
    <property type="protein sequence ID" value="AJR18754.1"/>
    <property type="molecule type" value="Genomic_DNA"/>
</dbReference>
<dbReference type="AlphaFoldDB" id="A0A0C5XD56"/>
<organism evidence="1 2">
    <name type="scientific">Nocardioides simplex</name>
    <name type="common">Arthrobacter simplex</name>
    <dbReference type="NCBI Taxonomy" id="2045"/>
    <lineage>
        <taxon>Bacteria</taxon>
        <taxon>Bacillati</taxon>
        <taxon>Actinomycetota</taxon>
        <taxon>Actinomycetes</taxon>
        <taxon>Propionibacteriales</taxon>
        <taxon>Nocardioidaceae</taxon>
        <taxon>Pimelobacter</taxon>
    </lineage>
</organism>
<protein>
    <submittedName>
        <fullName evidence="1">Uncharacterized protein</fullName>
    </submittedName>
</protein>
<sequence length="140" mass="14367">MGGIVAVGFLDEERVAVGSHAGLGVFDAAGGARLDRVPDIPGEYPWHRDSPPSIVYDDHRGQQVVPAAGLWGGRLAAATADGWTADLTPTGGRLQGPDGTVLVVDDAEEPRAHGFSPGGRVFVHATSSALHVAVRVAQAG</sequence>
<reference evidence="1 2" key="1">
    <citation type="journal article" date="2015" name="Genome Announc.">
        <title>Complete Genome Sequence of Steroid-Transforming Nocardioides simplex VKM Ac-2033D.</title>
        <authorList>
            <person name="Shtratnikova V.Y."/>
            <person name="Schelkunov M.I."/>
            <person name="Pekov Y.A."/>
            <person name="Fokina V.V."/>
            <person name="Logacheva M.D."/>
            <person name="Sokolov S.L."/>
            <person name="Bragin E.Y."/>
            <person name="Ashapkin V.V."/>
            <person name="Donova M.V."/>
        </authorList>
    </citation>
    <scope>NUCLEOTIDE SEQUENCE [LARGE SCALE GENOMIC DNA]</scope>
    <source>
        <strain evidence="1 2">VKM Ac-2033D</strain>
    </source>
</reference>
<proteinExistence type="predicted"/>
<dbReference type="KEGG" id="psim:KR76_24135"/>
<name>A0A0C5XD56_NOCSI</name>
<dbReference type="HOGENOM" id="CLU_1833102_0_0_11"/>
<accession>A0A0C5XD56</accession>
<gene>
    <name evidence="1" type="ORF">KR76_24135</name>
</gene>
<dbReference type="Proteomes" id="UP000030300">
    <property type="component" value="Chromosome"/>
</dbReference>
<evidence type="ECO:0000313" key="2">
    <source>
        <dbReference type="Proteomes" id="UP000030300"/>
    </source>
</evidence>
<evidence type="ECO:0000313" key="1">
    <source>
        <dbReference type="EMBL" id="AJR18754.1"/>
    </source>
</evidence>